<dbReference type="AlphaFoldDB" id="A0A0B7AXB9"/>
<organism evidence="1">
    <name type="scientific">Arion vulgaris</name>
    <dbReference type="NCBI Taxonomy" id="1028688"/>
    <lineage>
        <taxon>Eukaryota</taxon>
        <taxon>Metazoa</taxon>
        <taxon>Spiralia</taxon>
        <taxon>Lophotrochozoa</taxon>
        <taxon>Mollusca</taxon>
        <taxon>Gastropoda</taxon>
        <taxon>Heterobranchia</taxon>
        <taxon>Euthyneura</taxon>
        <taxon>Panpulmonata</taxon>
        <taxon>Eupulmonata</taxon>
        <taxon>Stylommatophora</taxon>
        <taxon>Helicina</taxon>
        <taxon>Arionoidea</taxon>
        <taxon>Arionidae</taxon>
        <taxon>Arion</taxon>
    </lineage>
</organism>
<dbReference type="EMBL" id="HACG01037851">
    <property type="protein sequence ID" value="CEK84716.1"/>
    <property type="molecule type" value="Transcribed_RNA"/>
</dbReference>
<accession>A0A0B7AXB9</accession>
<gene>
    <name evidence="1" type="primary">ORF144124</name>
</gene>
<proteinExistence type="predicted"/>
<protein>
    <submittedName>
        <fullName evidence="1">Uncharacterized protein</fullName>
    </submittedName>
</protein>
<evidence type="ECO:0000313" key="1">
    <source>
        <dbReference type="EMBL" id="CEK84716.1"/>
    </source>
</evidence>
<name>A0A0B7AXB9_9EUPU</name>
<feature type="non-terminal residue" evidence="1">
    <location>
        <position position="1"/>
    </location>
</feature>
<sequence length="50" mass="5957">PRGARRDYEPYWSEEVQNFEEELRQARERAEIEQSIDSNIALKAASAKYR</sequence>
<reference evidence="1" key="1">
    <citation type="submission" date="2014-12" db="EMBL/GenBank/DDBJ databases">
        <title>Insight into the proteome of Arion vulgaris.</title>
        <authorList>
            <person name="Aradska J."/>
            <person name="Bulat T."/>
            <person name="Smidak R."/>
            <person name="Sarate P."/>
            <person name="Gangsoo J."/>
            <person name="Sialana F."/>
            <person name="Bilban M."/>
            <person name="Lubec G."/>
        </authorList>
    </citation>
    <scope>NUCLEOTIDE SEQUENCE</scope>
    <source>
        <tissue evidence="1">Skin</tissue>
    </source>
</reference>